<dbReference type="AlphaFoldDB" id="D6ZAW8"/>
<keyword evidence="2" id="KW-0413">Isomerase</keyword>
<dbReference type="InterPro" id="IPR001753">
    <property type="entry name" value="Enoyl-CoA_hydra/iso"/>
</dbReference>
<dbReference type="eggNOG" id="COG1024">
    <property type="taxonomic scope" value="Bacteria"/>
</dbReference>
<dbReference type="Pfam" id="PF00378">
    <property type="entry name" value="ECH_1"/>
    <property type="match status" value="1"/>
</dbReference>
<keyword evidence="3" id="KW-1185">Reference proteome</keyword>
<dbReference type="Proteomes" id="UP000002247">
    <property type="component" value="Chromosome"/>
</dbReference>
<dbReference type="CDD" id="cd06558">
    <property type="entry name" value="crotonase-like"/>
    <property type="match status" value="1"/>
</dbReference>
<dbReference type="InterPro" id="IPR051683">
    <property type="entry name" value="Enoyl-CoA_Hydratase/Isomerase"/>
</dbReference>
<name>D6ZAW8_SEGRD</name>
<comment type="similarity">
    <text evidence="1">Belongs to the enoyl-CoA hydratase/isomerase family.</text>
</comment>
<dbReference type="HOGENOM" id="CLU_009834_7_3_11"/>
<evidence type="ECO:0000313" key="3">
    <source>
        <dbReference type="Proteomes" id="UP000002247"/>
    </source>
</evidence>
<gene>
    <name evidence="2" type="ordered locus">Srot_2410</name>
</gene>
<proteinExistence type="inferred from homology"/>
<dbReference type="KEGG" id="srt:Srot_2410"/>
<dbReference type="PANTHER" id="PTHR42964:SF1">
    <property type="entry name" value="POLYKETIDE BIOSYNTHESIS ENOYL-COA HYDRATASE PKSH-RELATED"/>
    <property type="match status" value="1"/>
</dbReference>
<dbReference type="RefSeq" id="WP_013139304.1">
    <property type="nucleotide sequence ID" value="NC_014168.1"/>
</dbReference>
<dbReference type="InterPro" id="IPR014748">
    <property type="entry name" value="Enoyl-CoA_hydra_C"/>
</dbReference>
<dbReference type="Gene3D" id="3.90.226.10">
    <property type="entry name" value="2-enoyl-CoA Hydratase, Chain A, domain 1"/>
    <property type="match status" value="1"/>
</dbReference>
<accession>D6ZAW8</accession>
<organism evidence="2 3">
    <name type="scientific">Segniliparus rotundus (strain ATCC BAA-972 / CDC 1076 / CIP 108378 / DSM 44985 / JCM 13578)</name>
    <dbReference type="NCBI Taxonomy" id="640132"/>
    <lineage>
        <taxon>Bacteria</taxon>
        <taxon>Bacillati</taxon>
        <taxon>Actinomycetota</taxon>
        <taxon>Actinomycetes</taxon>
        <taxon>Mycobacteriales</taxon>
        <taxon>Segniliparaceae</taxon>
        <taxon>Segniliparus</taxon>
    </lineage>
</organism>
<evidence type="ECO:0000313" key="2">
    <source>
        <dbReference type="EMBL" id="ADG98854.1"/>
    </source>
</evidence>
<dbReference type="InterPro" id="IPR029045">
    <property type="entry name" value="ClpP/crotonase-like_dom_sf"/>
</dbReference>
<dbReference type="EMBL" id="CP001958">
    <property type="protein sequence ID" value="ADG98854.1"/>
    <property type="molecule type" value="Genomic_DNA"/>
</dbReference>
<evidence type="ECO:0000256" key="1">
    <source>
        <dbReference type="ARBA" id="ARBA00005254"/>
    </source>
</evidence>
<dbReference type="STRING" id="640132.Srot_2410"/>
<protein>
    <submittedName>
        <fullName evidence="2">Enoyl-CoA hydratase/isomerase</fullName>
    </submittedName>
</protein>
<dbReference type="Gene3D" id="1.10.12.10">
    <property type="entry name" value="Lyase 2-enoyl-coa Hydratase, Chain A, domain 2"/>
    <property type="match status" value="1"/>
</dbReference>
<reference evidence="2 3" key="1">
    <citation type="journal article" date="2010" name="Stand. Genomic Sci.">
        <title>Complete genome sequence of Segniliparus rotundus type strain (CDC 1076).</title>
        <authorList>
            <person name="Sikorski J."/>
            <person name="Lapidus A."/>
            <person name="Copeland A."/>
            <person name="Misra M."/>
            <person name="Glavina Del Rio T."/>
            <person name="Nolan M."/>
            <person name="Lucas S."/>
            <person name="Chen F."/>
            <person name="Tice H."/>
            <person name="Cheng J.F."/>
            <person name="Jando M."/>
            <person name="Schneider S."/>
            <person name="Bruce D."/>
            <person name="Goodwin L."/>
            <person name="Pitluck S."/>
            <person name="Liolios K."/>
            <person name="Mikhailova N."/>
            <person name="Pati A."/>
            <person name="Ivanova N."/>
            <person name="Mavromatis K."/>
            <person name="Chen A."/>
            <person name="Palaniappan K."/>
            <person name="Chertkov O."/>
            <person name="Land M."/>
            <person name="Hauser L."/>
            <person name="Chang Y.J."/>
            <person name="Jeffries C.D."/>
            <person name="Brettin T."/>
            <person name="Detter J.C."/>
            <person name="Han C."/>
            <person name="Rohde M."/>
            <person name="Goker M."/>
            <person name="Bristow J."/>
            <person name="Eisen J.A."/>
            <person name="Markowitz V."/>
            <person name="Hugenholtz P."/>
            <person name="Kyrpides N.C."/>
            <person name="Klenk H.P."/>
        </authorList>
    </citation>
    <scope>NUCLEOTIDE SEQUENCE [LARGE SCALE GENOMIC DNA]</scope>
    <source>
        <strain evidence="3">ATCC BAA-972 / CDC 1076 / CIP 108378 / DSM 44985 / JCM 13578</strain>
    </source>
</reference>
<dbReference type="PANTHER" id="PTHR42964">
    <property type="entry name" value="ENOYL-COA HYDRATASE"/>
    <property type="match status" value="1"/>
</dbReference>
<dbReference type="OrthoDB" id="370015at2"/>
<dbReference type="GO" id="GO:0016853">
    <property type="term" value="F:isomerase activity"/>
    <property type="evidence" value="ECO:0007669"/>
    <property type="project" value="UniProtKB-KW"/>
</dbReference>
<dbReference type="NCBIfam" id="NF005879">
    <property type="entry name" value="PRK07827.1"/>
    <property type="match status" value="1"/>
</dbReference>
<dbReference type="SUPFAM" id="SSF52096">
    <property type="entry name" value="ClpP/crotonase"/>
    <property type="match status" value="1"/>
</dbReference>
<sequence>MTTSEHTLVRSETADGFATLTLDSPHNRNALSPALIAQLRAGLQAAGEDPSVRAVVLTHAGKTFCAGADLASASGEHADFATHGLGELLRQILELPKPVIAAVDGHVRGGGMGLVAAADIAVAGPNASFALPEAKLGVAPAVISLTVLPRLDFRSASRYFLTGETFGSGEAQRIGLITAAEDNHDEQLAAFKAALLKASPQGLAESKRLVNAQAVERFRDLPDLAALSARLFQSEEAREGVTAFLRKREPRWAM</sequence>